<proteinExistence type="inferred from homology"/>
<dbReference type="KEGG" id="rch:RUM_16750"/>
<dbReference type="EC" id="5.4.2.1" evidence="8"/>
<dbReference type="HOGENOM" id="CLU_034906_2_0_9"/>
<protein>
    <submittedName>
        <fullName evidence="8">Phosphoglycerate mutase</fullName>
        <ecNumber evidence="8">5.4.2.1</ecNumber>
    </submittedName>
</protein>
<dbReference type="Proteomes" id="UP000007054">
    <property type="component" value="Chromosome"/>
</dbReference>
<organism evidence="8 9">
    <name type="scientific">Ruminococcus champanellensis (strain DSM 18848 / JCM 17042 / KCTC 15320 / 18P13)</name>
    <dbReference type="NCBI Taxonomy" id="213810"/>
    <lineage>
        <taxon>Bacteria</taxon>
        <taxon>Bacillati</taxon>
        <taxon>Bacillota</taxon>
        <taxon>Clostridia</taxon>
        <taxon>Eubacteriales</taxon>
        <taxon>Oscillospiraceae</taxon>
        <taxon>Ruminococcus</taxon>
    </lineage>
</organism>
<evidence type="ECO:0000256" key="6">
    <source>
        <dbReference type="ARBA" id="ARBA00023235"/>
    </source>
</evidence>
<dbReference type="Pfam" id="PF01676">
    <property type="entry name" value="Metalloenzyme"/>
    <property type="match status" value="1"/>
</dbReference>
<evidence type="ECO:0000259" key="7">
    <source>
        <dbReference type="Pfam" id="PF01676"/>
    </source>
</evidence>
<dbReference type="InterPro" id="IPR023665">
    <property type="entry name" value="ApgAM_prokaryotes"/>
</dbReference>
<evidence type="ECO:0000313" key="9">
    <source>
        <dbReference type="Proteomes" id="UP000007054"/>
    </source>
</evidence>
<evidence type="ECO:0000256" key="1">
    <source>
        <dbReference type="ARBA" id="ARBA00000370"/>
    </source>
</evidence>
<evidence type="ECO:0000256" key="4">
    <source>
        <dbReference type="ARBA" id="ARBA00005524"/>
    </source>
</evidence>
<evidence type="ECO:0000313" key="8">
    <source>
        <dbReference type="EMBL" id="CBL17753.1"/>
    </source>
</evidence>
<dbReference type="GO" id="GO:0006096">
    <property type="term" value="P:glycolytic process"/>
    <property type="evidence" value="ECO:0007669"/>
    <property type="project" value="UniProtKB-KW"/>
</dbReference>
<evidence type="ECO:0000256" key="5">
    <source>
        <dbReference type="ARBA" id="ARBA00023152"/>
    </source>
</evidence>
<keyword evidence="6 8" id="KW-0413">Isomerase</keyword>
<dbReference type="Gene3D" id="3.40.720.10">
    <property type="entry name" value="Alkaline Phosphatase, subunit A"/>
    <property type="match status" value="2"/>
</dbReference>
<dbReference type="EMBL" id="FP929052">
    <property type="protein sequence ID" value="CBL17753.1"/>
    <property type="molecule type" value="Genomic_DNA"/>
</dbReference>
<comment type="function">
    <text evidence="2">Catalyzes the interconversion of 2-phosphoglycerate and 3-phosphoglycerate.</text>
</comment>
<dbReference type="InterPro" id="IPR017850">
    <property type="entry name" value="Alkaline_phosphatase_core_sf"/>
</dbReference>
<keyword evidence="5" id="KW-0324">Glycolysis</keyword>
<dbReference type="GO" id="GO:0046872">
    <property type="term" value="F:metal ion binding"/>
    <property type="evidence" value="ECO:0007669"/>
    <property type="project" value="InterPro"/>
</dbReference>
<reference evidence="8" key="2">
    <citation type="submission" date="2010-03" db="EMBL/GenBank/DDBJ databases">
        <authorList>
            <person name="Pajon A."/>
        </authorList>
    </citation>
    <scope>NUCLEOTIDE SEQUENCE</scope>
    <source>
        <strain evidence="8">Type strain: 18P13</strain>
    </source>
</reference>
<dbReference type="Pfam" id="PF10143">
    <property type="entry name" value="PhosphMutase"/>
    <property type="match status" value="1"/>
</dbReference>
<dbReference type="GO" id="GO:0004619">
    <property type="term" value="F:phosphoglycerate mutase activity"/>
    <property type="evidence" value="ECO:0007669"/>
    <property type="project" value="UniProtKB-EC"/>
</dbReference>
<name>D4LDQ8_RUMC1</name>
<dbReference type="InterPro" id="IPR006124">
    <property type="entry name" value="Metalloenzyme"/>
</dbReference>
<dbReference type="NCBIfam" id="NF003242">
    <property type="entry name" value="PRK04200.1"/>
    <property type="match status" value="1"/>
</dbReference>
<dbReference type="PANTHER" id="PTHR31209">
    <property type="entry name" value="COFACTOR-INDEPENDENT PHOSPHOGLYCERATE MUTASE"/>
    <property type="match status" value="1"/>
</dbReference>
<dbReference type="AlphaFoldDB" id="D4LDQ8"/>
<sequence length="404" mass="44861">MNMNYLVVLFDGMADYPLPELGNKTPLEAADAPNLKGMAKTSEVGMIKTVADGMKPGSDVANLSVLGYDPFQYYTGRSPLEAGSIGIDMKSTDISLRCNLVTLSDEPEYADKTILDYCADDISTAEAEQLVAYLGEKLNDDQFHFYSGVSYRHCLIWEHGTLDIGTLTPPHDITGKPIHDYVPAHPNAQKLYALMRKSYDLLKDHPVNQARVARGLRPANSIWLWGEGVRAELPDFKEKYGLDATMISAVDLLKGIGKFSGMEVLQLPNVTGYIDTDFDGKANAAIDAFKRGKNFVYIHVEAPDECGHRGEIQNKVRAIELIDEKIVGPVTAALRQMGSFRVLITPDHATPLSIRTHTNDPVPFMIYDSEKPRQGVEDYCERTAKMTGLYIDTGYTIMNHFLEK</sequence>
<dbReference type="SUPFAM" id="SSF53649">
    <property type="entry name" value="Alkaline phosphatase-like"/>
    <property type="match status" value="1"/>
</dbReference>
<evidence type="ECO:0000256" key="3">
    <source>
        <dbReference type="ARBA" id="ARBA00004921"/>
    </source>
</evidence>
<reference evidence="8" key="1">
    <citation type="submission" date="2010-03" db="EMBL/GenBank/DDBJ databases">
        <title>The genome sequence of Ruminococcus sp. 18P13.</title>
        <authorList>
            <consortium name="metaHIT consortium -- http://www.metahit.eu/"/>
            <person name="Pajon A."/>
            <person name="Turner K."/>
            <person name="Parkhill J."/>
            <person name="Bernalier A."/>
        </authorList>
    </citation>
    <scope>NUCLEOTIDE SEQUENCE [LARGE SCALE GENOMIC DNA]</scope>
    <source>
        <strain evidence="8">Type strain: 18P13</strain>
    </source>
</reference>
<dbReference type="STRING" id="213810.RUM_16750"/>
<comment type="catalytic activity">
    <reaction evidence="1">
        <text>(2R)-2-phosphoglycerate = (2R)-3-phosphoglycerate</text>
        <dbReference type="Rhea" id="RHEA:15901"/>
        <dbReference type="ChEBI" id="CHEBI:58272"/>
        <dbReference type="ChEBI" id="CHEBI:58289"/>
        <dbReference type="EC" id="5.4.2.12"/>
    </reaction>
</comment>
<dbReference type="NCBIfam" id="TIGR00306">
    <property type="entry name" value="apgM"/>
    <property type="match status" value="1"/>
</dbReference>
<dbReference type="InterPro" id="IPR004456">
    <property type="entry name" value="Pglycerate_mutase_ApgM"/>
</dbReference>
<accession>D4LDQ8</accession>
<feature type="domain" description="Metalloenzyme" evidence="7">
    <location>
        <begin position="4"/>
        <end position="380"/>
    </location>
</feature>
<dbReference type="PANTHER" id="PTHR31209:SF4">
    <property type="entry name" value="2,3-BISPHOSPHOGLYCERATE-INDEPENDENT PHOSPHOGLYCERATE MUTASE"/>
    <property type="match status" value="1"/>
</dbReference>
<dbReference type="PATRIC" id="fig|213810.4.peg.1575"/>
<keyword evidence="9" id="KW-1185">Reference proteome</keyword>
<comment type="similarity">
    <text evidence="4">Belongs to the BPG-independent phosphoglycerate mutase family. A-PGAM subfamily.</text>
</comment>
<dbReference type="NCBIfam" id="TIGR02535">
    <property type="entry name" value="hyp_Hser_kinase"/>
    <property type="match status" value="1"/>
</dbReference>
<dbReference type="CDD" id="cd16011">
    <property type="entry name" value="iPGM_like"/>
    <property type="match status" value="1"/>
</dbReference>
<gene>
    <name evidence="8" type="ordered locus">RUM_16750</name>
</gene>
<comment type="pathway">
    <text evidence="3">Carbohydrate degradation.</text>
</comment>
<dbReference type="PIRSF" id="PIRSF006392">
    <property type="entry name" value="IPGAM_arch"/>
    <property type="match status" value="1"/>
</dbReference>
<evidence type="ECO:0000256" key="2">
    <source>
        <dbReference type="ARBA" id="ARBA00002315"/>
    </source>
</evidence>